<evidence type="ECO:0000313" key="1">
    <source>
        <dbReference type="EMBL" id="ERN16971.1"/>
    </source>
</evidence>
<organism evidence="1 2">
    <name type="scientific">Amborella trichopoda</name>
    <dbReference type="NCBI Taxonomy" id="13333"/>
    <lineage>
        <taxon>Eukaryota</taxon>
        <taxon>Viridiplantae</taxon>
        <taxon>Streptophyta</taxon>
        <taxon>Embryophyta</taxon>
        <taxon>Tracheophyta</taxon>
        <taxon>Spermatophyta</taxon>
        <taxon>Magnoliopsida</taxon>
        <taxon>Amborellales</taxon>
        <taxon>Amborellaceae</taxon>
        <taxon>Amborella</taxon>
    </lineage>
</organism>
<name>U5CUI4_AMBTC</name>
<sequence length="102" mass="10979">MALVEPVVACRERLVINSFGQTVKSASRPDQTWVRTPLLELSGPNNLDRSTLDPADFGPSGPGRVCLVQVGSGLFGSYQGQPNPDPIRLRSALMGHHLPMKA</sequence>
<gene>
    <name evidence="1" type="ORF">AMTR_s00057p00202350</name>
</gene>
<proteinExistence type="predicted"/>
<dbReference type="Gramene" id="ERN16971">
    <property type="protein sequence ID" value="ERN16971"/>
    <property type="gene ID" value="AMTR_s00057p00202350"/>
</dbReference>
<keyword evidence="2" id="KW-1185">Reference proteome</keyword>
<accession>U5CUI4</accession>
<evidence type="ECO:0000313" key="2">
    <source>
        <dbReference type="Proteomes" id="UP000017836"/>
    </source>
</evidence>
<dbReference type="EMBL" id="KI392405">
    <property type="protein sequence ID" value="ERN16971.1"/>
    <property type="molecule type" value="Genomic_DNA"/>
</dbReference>
<dbReference type="AlphaFoldDB" id="U5CUI4"/>
<reference evidence="2" key="1">
    <citation type="journal article" date="2013" name="Science">
        <title>The Amborella genome and the evolution of flowering plants.</title>
        <authorList>
            <consortium name="Amborella Genome Project"/>
        </authorList>
    </citation>
    <scope>NUCLEOTIDE SEQUENCE [LARGE SCALE GENOMIC DNA]</scope>
</reference>
<protein>
    <submittedName>
        <fullName evidence="1">Uncharacterized protein</fullName>
    </submittedName>
</protein>
<dbReference type="Proteomes" id="UP000017836">
    <property type="component" value="Unassembled WGS sequence"/>
</dbReference>
<dbReference type="HOGENOM" id="CLU_2281230_0_0_1"/>